<comment type="caution">
    <text evidence="1">The sequence shown here is derived from an EMBL/GenBank/DDBJ whole genome shotgun (WGS) entry which is preliminary data.</text>
</comment>
<reference evidence="1 2" key="1">
    <citation type="journal article" date="2019" name="Int. J. Syst. Evol. Microbiol.">
        <title>The Global Catalogue of Microorganisms (GCM) 10K type strain sequencing project: providing services to taxonomists for standard genome sequencing and annotation.</title>
        <authorList>
            <consortium name="The Broad Institute Genomics Platform"/>
            <consortium name="The Broad Institute Genome Sequencing Center for Infectious Disease"/>
            <person name="Wu L."/>
            <person name="Ma J."/>
        </authorList>
    </citation>
    <scope>NUCLEOTIDE SEQUENCE [LARGE SCALE GENOMIC DNA]</scope>
    <source>
        <strain evidence="1 2">JCM 4505</strain>
    </source>
</reference>
<proteinExistence type="predicted"/>
<dbReference type="Proteomes" id="UP001501867">
    <property type="component" value="Unassembled WGS sequence"/>
</dbReference>
<protein>
    <submittedName>
        <fullName evidence="1">Uncharacterized protein</fullName>
    </submittedName>
</protein>
<evidence type="ECO:0000313" key="1">
    <source>
        <dbReference type="EMBL" id="GAA0325235.1"/>
    </source>
</evidence>
<evidence type="ECO:0000313" key="2">
    <source>
        <dbReference type="Proteomes" id="UP001501867"/>
    </source>
</evidence>
<keyword evidence="2" id="KW-1185">Reference proteome</keyword>
<dbReference type="EMBL" id="BAAABV010000038">
    <property type="protein sequence ID" value="GAA0325235.1"/>
    <property type="molecule type" value="Genomic_DNA"/>
</dbReference>
<organism evidence="1 2">
    <name type="scientific">Streptomyces polychromogenes</name>
    <dbReference type="NCBI Taxonomy" id="67342"/>
    <lineage>
        <taxon>Bacteria</taxon>
        <taxon>Bacillati</taxon>
        <taxon>Actinomycetota</taxon>
        <taxon>Actinomycetes</taxon>
        <taxon>Kitasatosporales</taxon>
        <taxon>Streptomycetaceae</taxon>
        <taxon>Streptomyces</taxon>
    </lineage>
</organism>
<sequence length="96" mass="10269">MHRALRGHARGVRGCAGRRRGIAGAHGGPLSPPLLLLVSAATPVLGRVYLANDKKISDMGRYIRTSVAPPRLGAISREPVPMFAWEHSSPKCPPLL</sequence>
<gene>
    <name evidence="1" type="ORF">GCM10010302_75410</name>
</gene>
<accession>A0ABN0W4X3</accession>
<name>A0ABN0W4X3_9ACTN</name>